<comment type="caution">
    <text evidence="2">The sequence shown here is derived from an EMBL/GenBank/DDBJ whole genome shotgun (WGS) entry which is preliminary data.</text>
</comment>
<dbReference type="AlphaFoldDB" id="A0A2P8HFF3"/>
<keyword evidence="1" id="KW-1133">Transmembrane helix</keyword>
<dbReference type="Proteomes" id="UP000240971">
    <property type="component" value="Unassembled WGS sequence"/>
</dbReference>
<evidence type="ECO:0000313" key="2">
    <source>
        <dbReference type="EMBL" id="PSL44959.1"/>
    </source>
</evidence>
<gene>
    <name evidence="2" type="ORF">CLV51_105333</name>
</gene>
<accession>A0A2P8HFF3</accession>
<sequence length="44" mass="5259">MKGGFVFLPIRLIKLITMIFFFLILKDFKRLAKTRAGIIRFDLR</sequence>
<evidence type="ECO:0000313" key="3">
    <source>
        <dbReference type="Proteomes" id="UP000240971"/>
    </source>
</evidence>
<keyword evidence="1" id="KW-0472">Membrane</keyword>
<dbReference type="EMBL" id="PYAW01000005">
    <property type="protein sequence ID" value="PSL44959.1"/>
    <property type="molecule type" value="Genomic_DNA"/>
</dbReference>
<reference evidence="2 3" key="1">
    <citation type="submission" date="2018-03" db="EMBL/GenBank/DDBJ databases">
        <title>Genomic Encyclopedia of Archaeal and Bacterial Type Strains, Phase II (KMG-II): from individual species to whole genera.</title>
        <authorList>
            <person name="Goeker M."/>
        </authorList>
    </citation>
    <scope>NUCLEOTIDE SEQUENCE [LARGE SCALE GENOMIC DNA]</scope>
    <source>
        <strain evidence="2 3">DSM 24859</strain>
    </source>
</reference>
<protein>
    <submittedName>
        <fullName evidence="2">Uncharacterized protein</fullName>
    </submittedName>
</protein>
<name>A0A2P8HFF3_CHINA</name>
<proteinExistence type="predicted"/>
<feature type="transmembrane region" description="Helical" evidence="1">
    <location>
        <begin position="6"/>
        <end position="25"/>
    </location>
</feature>
<organism evidence="2 3">
    <name type="scientific">Chitinophaga niastensis</name>
    <dbReference type="NCBI Taxonomy" id="536980"/>
    <lineage>
        <taxon>Bacteria</taxon>
        <taxon>Pseudomonadati</taxon>
        <taxon>Bacteroidota</taxon>
        <taxon>Chitinophagia</taxon>
        <taxon>Chitinophagales</taxon>
        <taxon>Chitinophagaceae</taxon>
        <taxon>Chitinophaga</taxon>
    </lineage>
</organism>
<keyword evidence="1" id="KW-0812">Transmembrane</keyword>
<evidence type="ECO:0000256" key="1">
    <source>
        <dbReference type="SAM" id="Phobius"/>
    </source>
</evidence>
<keyword evidence="3" id="KW-1185">Reference proteome</keyword>